<dbReference type="RefSeq" id="WP_170213360.1">
    <property type="nucleotide sequence ID" value="NZ_BONH01000032.1"/>
</dbReference>
<organism evidence="1 2">
    <name type="scientific">Catellatospora citrea</name>
    <dbReference type="NCBI Taxonomy" id="53366"/>
    <lineage>
        <taxon>Bacteria</taxon>
        <taxon>Bacillati</taxon>
        <taxon>Actinomycetota</taxon>
        <taxon>Actinomycetes</taxon>
        <taxon>Micromonosporales</taxon>
        <taxon>Micromonosporaceae</taxon>
        <taxon>Catellatospora</taxon>
    </lineage>
</organism>
<gene>
    <name evidence="1" type="ORF">Cci01nite_59580</name>
</gene>
<evidence type="ECO:0000313" key="2">
    <source>
        <dbReference type="Proteomes" id="UP000659904"/>
    </source>
</evidence>
<keyword evidence="2" id="KW-1185">Reference proteome</keyword>
<name>A0A8J3KRW3_9ACTN</name>
<reference evidence="1 2" key="1">
    <citation type="submission" date="2021-01" db="EMBL/GenBank/DDBJ databases">
        <title>Whole genome shotgun sequence of Catellatospora citrea NBRC 14495.</title>
        <authorList>
            <person name="Komaki H."/>
            <person name="Tamura T."/>
        </authorList>
    </citation>
    <scope>NUCLEOTIDE SEQUENCE [LARGE SCALE GENOMIC DNA]</scope>
    <source>
        <strain evidence="1 2">NBRC 14495</strain>
    </source>
</reference>
<dbReference type="Proteomes" id="UP000659904">
    <property type="component" value="Unassembled WGS sequence"/>
</dbReference>
<dbReference type="AlphaFoldDB" id="A0A8J3KRW3"/>
<sequence length="49" mass="5702">MDQIEHGERVDLFQVEYRGRACWRNAGTRVGQQFIQARPPARDLDLKCA</sequence>
<comment type="caution">
    <text evidence="1">The sequence shown here is derived from an EMBL/GenBank/DDBJ whole genome shotgun (WGS) entry which is preliminary data.</text>
</comment>
<protein>
    <submittedName>
        <fullName evidence="1">Uncharacterized protein</fullName>
    </submittedName>
</protein>
<dbReference type="EMBL" id="BONH01000032">
    <property type="protein sequence ID" value="GIG00865.1"/>
    <property type="molecule type" value="Genomic_DNA"/>
</dbReference>
<accession>A0A8J3KRW3</accession>
<proteinExistence type="predicted"/>
<evidence type="ECO:0000313" key="1">
    <source>
        <dbReference type="EMBL" id="GIG00865.1"/>
    </source>
</evidence>